<accession>A0AAE9XA46</accession>
<dbReference type="EMBL" id="CP116614">
    <property type="protein sequence ID" value="WCG02823.1"/>
    <property type="molecule type" value="Genomic_DNA"/>
</dbReference>
<dbReference type="InterPro" id="IPR012939">
    <property type="entry name" value="Glyco_hydro_92"/>
</dbReference>
<dbReference type="AlphaFoldDB" id="A0AAE9XA46"/>
<dbReference type="InterPro" id="IPR008928">
    <property type="entry name" value="6-hairpin_glycosidase_sf"/>
</dbReference>
<dbReference type="FunFam" id="3.30.2080.10:FF:000001">
    <property type="entry name" value="Alpha-1,2-mannosidase subfamily"/>
    <property type="match status" value="1"/>
</dbReference>
<comment type="cofactor">
    <cofactor evidence="1">
        <name>Ca(2+)</name>
        <dbReference type="ChEBI" id="CHEBI:29108"/>
    </cofactor>
</comment>
<feature type="signal peptide" evidence="4">
    <location>
        <begin position="1"/>
        <end position="31"/>
    </location>
</feature>
<dbReference type="InterPro" id="IPR050883">
    <property type="entry name" value="PNGase"/>
</dbReference>
<dbReference type="Gene3D" id="3.30.2080.10">
    <property type="entry name" value="GH92 mannosidase domain"/>
    <property type="match status" value="1"/>
</dbReference>
<name>A0AAE9XA46_PORGN</name>
<dbReference type="Gene3D" id="1.20.1610.10">
    <property type="entry name" value="alpha-1,2-mannosidases domains"/>
    <property type="match status" value="1"/>
</dbReference>
<dbReference type="GO" id="GO:0005829">
    <property type="term" value="C:cytosol"/>
    <property type="evidence" value="ECO:0007669"/>
    <property type="project" value="TreeGrafter"/>
</dbReference>
<evidence type="ECO:0000256" key="3">
    <source>
        <dbReference type="ARBA" id="ARBA00022837"/>
    </source>
</evidence>
<evidence type="ECO:0000313" key="8">
    <source>
        <dbReference type="Proteomes" id="UP001179501"/>
    </source>
</evidence>
<dbReference type="InterPro" id="IPR005887">
    <property type="entry name" value="GH92_a_mannosidase_put"/>
</dbReference>
<evidence type="ECO:0000259" key="6">
    <source>
        <dbReference type="Pfam" id="PF17678"/>
    </source>
</evidence>
<dbReference type="InterPro" id="IPR041371">
    <property type="entry name" value="GH92_N"/>
</dbReference>
<keyword evidence="4" id="KW-0732">Signal</keyword>
<dbReference type="GO" id="GO:0005975">
    <property type="term" value="P:carbohydrate metabolic process"/>
    <property type="evidence" value="ECO:0007669"/>
    <property type="project" value="InterPro"/>
</dbReference>
<proteinExistence type="predicted"/>
<dbReference type="NCBIfam" id="TIGR01180">
    <property type="entry name" value="aman2_put"/>
    <property type="match status" value="1"/>
</dbReference>
<gene>
    <name evidence="7" type="ORF">NY151_09250</name>
</gene>
<organism evidence="7 8">
    <name type="scientific">Porphyromonas gingivalis</name>
    <name type="common">Bacteroides gingivalis</name>
    <dbReference type="NCBI Taxonomy" id="837"/>
    <lineage>
        <taxon>Bacteria</taxon>
        <taxon>Pseudomonadati</taxon>
        <taxon>Bacteroidota</taxon>
        <taxon>Bacteroidia</taxon>
        <taxon>Bacteroidales</taxon>
        <taxon>Porphyromonadaceae</taxon>
        <taxon>Porphyromonas</taxon>
    </lineage>
</organism>
<feature type="domain" description="Glycosyl hydrolase family 92" evidence="5">
    <location>
        <begin position="252"/>
        <end position="746"/>
    </location>
</feature>
<dbReference type="PROSITE" id="PS51257">
    <property type="entry name" value="PROKAR_LIPOPROTEIN"/>
    <property type="match status" value="1"/>
</dbReference>
<dbReference type="GO" id="GO:0016798">
    <property type="term" value="F:hydrolase activity, acting on glycosyl bonds"/>
    <property type="evidence" value="ECO:0007669"/>
    <property type="project" value="UniProtKB-KW"/>
</dbReference>
<evidence type="ECO:0000256" key="1">
    <source>
        <dbReference type="ARBA" id="ARBA00001913"/>
    </source>
</evidence>
<evidence type="ECO:0000259" key="5">
    <source>
        <dbReference type="Pfam" id="PF07971"/>
    </source>
</evidence>
<reference evidence="7" key="1">
    <citation type="submission" date="2023-01" db="EMBL/GenBank/DDBJ databases">
        <title>Phages are important unrecognized players in the ecology of the oral pathogen Porphyromonas gingivalis.</title>
        <authorList>
            <person name="Matrishin C.B."/>
            <person name="Kauffman K.M."/>
        </authorList>
    </citation>
    <scope>NUCLEOTIDE SEQUENCE</scope>
    <source>
        <strain evidence="7">ATCC 49417</strain>
    </source>
</reference>
<keyword evidence="3" id="KW-0106">Calcium</keyword>
<dbReference type="EC" id="3.2.1.-" evidence="7"/>
<feature type="chain" id="PRO_5042002556" evidence="4">
    <location>
        <begin position="32"/>
        <end position="767"/>
    </location>
</feature>
<dbReference type="Pfam" id="PF17678">
    <property type="entry name" value="Glyco_hydro_92N"/>
    <property type="match status" value="1"/>
</dbReference>
<keyword evidence="7" id="KW-0326">Glycosidase</keyword>
<evidence type="ECO:0000313" key="7">
    <source>
        <dbReference type="EMBL" id="WCG02823.1"/>
    </source>
</evidence>
<dbReference type="Pfam" id="PF07971">
    <property type="entry name" value="Glyco_hydro_92"/>
    <property type="match status" value="1"/>
</dbReference>
<evidence type="ECO:0000256" key="4">
    <source>
        <dbReference type="SAM" id="SignalP"/>
    </source>
</evidence>
<dbReference type="Proteomes" id="UP001179501">
    <property type="component" value="Chromosome"/>
</dbReference>
<dbReference type="Gene3D" id="2.70.98.10">
    <property type="match status" value="1"/>
</dbReference>
<dbReference type="GO" id="GO:0006516">
    <property type="term" value="P:glycoprotein catabolic process"/>
    <property type="evidence" value="ECO:0007669"/>
    <property type="project" value="TreeGrafter"/>
</dbReference>
<protein>
    <submittedName>
        <fullName evidence="7">GH92 family glycosyl hydrolase</fullName>
        <ecNumber evidence="7">3.2.1.-</ecNumber>
    </submittedName>
</protein>
<dbReference type="SUPFAM" id="SSF48208">
    <property type="entry name" value="Six-hairpin glycosidases"/>
    <property type="match status" value="1"/>
</dbReference>
<sequence length="767" mass="87527">MNTNKAFTPRRSILMSLLGFFLLVLSSAGCKDDVQTDIFKGPVDYVNPYMGNISHLLIPTFPTVHLPNSMLRICPVRTDYTSQLMDGLPLLLTSHRGANAFRLSPLNHLPDSIPAVASYTYDNEAVRPYRYSVLLDEEDVEVDFAPSFRSAIYRLGFNADSSRHYLVVHSEKGELTAEGNVISGYRYLQDSTRVFVYMETEQQPVTYARRSEKGEYIWNKGKVTGKTLVLNYDPAGTDLFLRYGISYISVAQAKKNLRQEIQAYNVEVVSKMGRNEWNKTLGKVQIEGGTIPQRQVFYTSLYRTYERMINISEDGHFYSAEDHAVHPDRGIPFYTDDWVWDTYRAVHPLRILLEPEMESDMVNSYIRMALLSREKWLPTFPEVTGDSHRMNGNHAIAMLADAYAKGLTGFNLNEAYTVAKKVMAEKTYAPWRRMPKGALDQFFDEKGYYPALPQGQKETDPTIHSWEKRQAVAVTLAIAYDYWCLSRLAQFSGHEHEVREFLRRSYDYRHLYNSETGFFHPKDEKGRFIQPFDYEFDGGPGARDYYDENNAYTYRWDVQHNLHDLIALMDGPEQFVSFLDQTFRTPMSTWKFNFYSKLPDQTGNVGQFSMANEPSLHIPYLYVYAGQPWRTQKLIHELVNEWFRNDLMGVPGDEDGGGLSAFAVFSMMGFYPVTPGLPVYVIGSPFFSKITIDLGGGNHLTIIANGAGAENKYIQKAVLNGKTLDKAWFQHSDIAQGGILELKMGPRPNKLWGVDTPPPSADPYPGD</sequence>
<dbReference type="PANTHER" id="PTHR12143">
    <property type="entry name" value="PEPTIDE N-GLYCANASE PNGASE -RELATED"/>
    <property type="match status" value="1"/>
</dbReference>
<keyword evidence="7" id="KW-0378">Hydrolase</keyword>
<dbReference type="PANTHER" id="PTHR12143:SF43">
    <property type="entry name" value="PUTATIVE-RELATED"/>
    <property type="match status" value="1"/>
</dbReference>
<feature type="domain" description="Glycosyl hydrolase family 92 N-terminal" evidence="6">
    <location>
        <begin position="45"/>
        <end position="246"/>
    </location>
</feature>
<dbReference type="GO" id="GO:0000224">
    <property type="term" value="F:peptide-N4-(N-acetyl-beta-glucosaminyl)asparagine amidase activity"/>
    <property type="evidence" value="ECO:0007669"/>
    <property type="project" value="TreeGrafter"/>
</dbReference>
<dbReference type="Gene3D" id="1.20.1050.60">
    <property type="entry name" value="alpha-1,2-mannosidase"/>
    <property type="match status" value="1"/>
</dbReference>
<dbReference type="InterPro" id="IPR014718">
    <property type="entry name" value="GH-type_carb-bd"/>
</dbReference>
<comment type="subunit">
    <text evidence="2">Monomer.</text>
</comment>
<dbReference type="GO" id="GO:0030246">
    <property type="term" value="F:carbohydrate binding"/>
    <property type="evidence" value="ECO:0007669"/>
    <property type="project" value="InterPro"/>
</dbReference>
<evidence type="ECO:0000256" key="2">
    <source>
        <dbReference type="ARBA" id="ARBA00011245"/>
    </source>
</evidence>
<dbReference type="RefSeq" id="WP_077083797.1">
    <property type="nucleotide sequence ID" value="NZ_CP116614.1"/>
</dbReference>